<evidence type="ECO:0000256" key="1">
    <source>
        <dbReference type="SAM" id="Coils"/>
    </source>
</evidence>
<dbReference type="Gene3D" id="2.20.70.10">
    <property type="match status" value="2"/>
</dbReference>
<dbReference type="InterPro" id="IPR036517">
    <property type="entry name" value="FF_domain_sf"/>
</dbReference>
<accession>A0ABP1QAT8</accession>
<dbReference type="PROSITE" id="PS51676">
    <property type="entry name" value="FF"/>
    <property type="match status" value="3"/>
</dbReference>
<evidence type="ECO:0000259" key="4">
    <source>
        <dbReference type="PROSITE" id="PS51676"/>
    </source>
</evidence>
<dbReference type="SMART" id="SM00456">
    <property type="entry name" value="WW"/>
    <property type="match status" value="2"/>
</dbReference>
<dbReference type="InterPro" id="IPR039726">
    <property type="entry name" value="Prp40-like"/>
</dbReference>
<evidence type="ECO:0000256" key="2">
    <source>
        <dbReference type="SAM" id="MobiDB-lite"/>
    </source>
</evidence>
<feature type="region of interest" description="Disordered" evidence="2">
    <location>
        <begin position="699"/>
        <end position="830"/>
    </location>
</feature>
<dbReference type="InterPro" id="IPR036020">
    <property type="entry name" value="WW_dom_sf"/>
</dbReference>
<feature type="compositionally biased region" description="Polar residues" evidence="2">
    <location>
        <begin position="240"/>
        <end position="259"/>
    </location>
</feature>
<feature type="domain" description="FF" evidence="4">
    <location>
        <begin position="632"/>
        <end position="696"/>
    </location>
</feature>
<feature type="domain" description="WW" evidence="3">
    <location>
        <begin position="130"/>
        <end position="158"/>
    </location>
</feature>
<feature type="domain" description="FF" evidence="4">
    <location>
        <begin position="504"/>
        <end position="566"/>
    </location>
</feature>
<dbReference type="Pfam" id="PF00397">
    <property type="entry name" value="WW"/>
    <property type="match status" value="2"/>
</dbReference>
<dbReference type="PROSITE" id="PS50020">
    <property type="entry name" value="WW_DOMAIN_2"/>
    <property type="match status" value="2"/>
</dbReference>
<feature type="domain" description="FF" evidence="4">
    <location>
        <begin position="292"/>
        <end position="346"/>
    </location>
</feature>
<dbReference type="PANTHER" id="PTHR11864">
    <property type="entry name" value="PRE-MRNA-PROCESSING PROTEIN PRP40"/>
    <property type="match status" value="1"/>
</dbReference>
<reference evidence="5 6" key="1">
    <citation type="submission" date="2024-08" db="EMBL/GenBank/DDBJ databases">
        <authorList>
            <person name="Cucini C."/>
            <person name="Frati F."/>
        </authorList>
    </citation>
    <scope>NUCLEOTIDE SEQUENCE [LARGE SCALE GENOMIC DNA]</scope>
</reference>
<sequence length="849" mass="96362">MNPPGGNAHMMMPGGIFGGGPAMAAPPGQPPFGLPPGMPPFLPGMPMPGMGIGIPPPTGGMPGAVVPPPVVTSAPPQVTVTTSSSGTAEWTEHKAPDGRTYYYNNKTKQSSWEKPEDLKTQTEKLLALCPWKEYASDAGKPYYYNITTKESKWTIPQELDEIKKKIIAEAQARNAIAPISNTVPILPVMPVMPQVNAAMTLPGSVVMPSGVPQSVVPVSQMIPNFRPSSVDIAAMDESSRQSIGMASTTDENTVADSTVSADDITADKTDSDDSGSSDESSRKSEVPQVRDKKEAAEIFKELLRDKNVPSTATWEQVTKMCNKDPRFKVFEKNNERKQAFNAYKIQKQKDEREEARQRAKKAKEDLEAFLLNNEKMTSITKYYRCEEMFSDMEVWKSVPDADRRDIYEDVIVLLAKREKEETKVTKKRNMKKLSTLLEGMTCITFQTTWQEAQQMLLDNATFFQDRELLAMDKEDALIVFERHIKDLEKEEDEEREQEKKRKRRIERKNRDGFIKLLDELHEQGKLTSMSLWVELYPMISSDPRFSQMLGQPGSSPLDLFKFYVEDLKSRYQDEKKVIKEILKEKGFDIQESTTFEEFATIVCEDKRAATLDAGNVKLTFNSLLEKAEAKAKEKAKEEAKRMKVMAQELTELFKVHNVDYQTTWEEIRPKIENTDAFKVLPSEPDRRKIFEDFVHEQDETCGHHHHGVKKAKKAKKHKKRASSSDSDRSRSRSPIDSESEDESKKKKKSKKRRKKSSSRSRSESHSSSSESETDRRKEKKKKKRSKKRKKRSRSSSESSVDSLADRKKDRKSSKHKREGSADTNELSETELEKQRALLLQQLKFAGGAD</sequence>
<dbReference type="EMBL" id="CAXLJM020000027">
    <property type="protein sequence ID" value="CAL8095974.1"/>
    <property type="molecule type" value="Genomic_DNA"/>
</dbReference>
<feature type="compositionally biased region" description="Basic and acidic residues" evidence="2">
    <location>
        <begin position="279"/>
        <end position="292"/>
    </location>
</feature>
<feature type="compositionally biased region" description="Basic residues" evidence="2">
    <location>
        <begin position="777"/>
        <end position="793"/>
    </location>
</feature>
<feature type="compositionally biased region" description="Basic and acidic residues" evidence="2">
    <location>
        <begin position="725"/>
        <end position="735"/>
    </location>
</feature>
<dbReference type="SUPFAM" id="SSF81698">
    <property type="entry name" value="FF domain"/>
    <property type="match status" value="5"/>
</dbReference>
<dbReference type="PROSITE" id="PS01159">
    <property type="entry name" value="WW_DOMAIN_1"/>
    <property type="match status" value="1"/>
</dbReference>
<dbReference type="CDD" id="cd00201">
    <property type="entry name" value="WW"/>
    <property type="match status" value="2"/>
</dbReference>
<dbReference type="SMART" id="SM00441">
    <property type="entry name" value="FF"/>
    <property type="match status" value="5"/>
</dbReference>
<dbReference type="Gene3D" id="1.10.10.440">
    <property type="entry name" value="FF domain"/>
    <property type="match status" value="5"/>
</dbReference>
<dbReference type="Pfam" id="PF25432">
    <property type="entry name" value="FF_PRPF40A"/>
    <property type="match status" value="1"/>
</dbReference>
<keyword evidence="6" id="KW-1185">Reference proteome</keyword>
<feature type="domain" description="WW" evidence="3">
    <location>
        <begin position="84"/>
        <end position="117"/>
    </location>
</feature>
<dbReference type="SUPFAM" id="SSF51045">
    <property type="entry name" value="WW domain"/>
    <property type="match status" value="2"/>
</dbReference>
<dbReference type="PANTHER" id="PTHR11864:SF0">
    <property type="entry name" value="PRP40 PRE-MRNA PROCESSING FACTOR 40 HOMOLOG A (YEAST)"/>
    <property type="match status" value="1"/>
</dbReference>
<dbReference type="Proteomes" id="UP001642540">
    <property type="component" value="Unassembled WGS sequence"/>
</dbReference>
<feature type="compositionally biased region" description="Basic residues" evidence="2">
    <location>
        <begin position="703"/>
        <end position="721"/>
    </location>
</feature>
<evidence type="ECO:0000313" key="6">
    <source>
        <dbReference type="Proteomes" id="UP001642540"/>
    </source>
</evidence>
<dbReference type="InterPro" id="IPR001202">
    <property type="entry name" value="WW_dom"/>
</dbReference>
<keyword evidence="1" id="KW-0175">Coiled coil</keyword>
<name>A0ABP1QAT8_9HEXA</name>
<proteinExistence type="predicted"/>
<dbReference type="InterPro" id="IPR002713">
    <property type="entry name" value="FF_domain"/>
</dbReference>
<comment type="caution">
    <text evidence="5">The sequence shown here is derived from an EMBL/GenBank/DDBJ whole genome shotgun (WGS) entry which is preliminary data.</text>
</comment>
<feature type="region of interest" description="Disordered" evidence="2">
    <location>
        <begin position="237"/>
        <end position="292"/>
    </location>
</feature>
<feature type="compositionally biased region" description="Basic residues" evidence="2">
    <location>
        <begin position="745"/>
        <end position="758"/>
    </location>
</feature>
<evidence type="ECO:0008006" key="7">
    <source>
        <dbReference type="Google" id="ProtNLM"/>
    </source>
</evidence>
<organism evidence="5 6">
    <name type="scientific">Orchesella dallaii</name>
    <dbReference type="NCBI Taxonomy" id="48710"/>
    <lineage>
        <taxon>Eukaryota</taxon>
        <taxon>Metazoa</taxon>
        <taxon>Ecdysozoa</taxon>
        <taxon>Arthropoda</taxon>
        <taxon>Hexapoda</taxon>
        <taxon>Collembola</taxon>
        <taxon>Entomobryomorpha</taxon>
        <taxon>Entomobryoidea</taxon>
        <taxon>Orchesellidae</taxon>
        <taxon>Orchesellinae</taxon>
        <taxon>Orchesella</taxon>
    </lineage>
</organism>
<dbReference type="Pfam" id="PF01846">
    <property type="entry name" value="FF"/>
    <property type="match status" value="3"/>
</dbReference>
<feature type="coiled-coil region" evidence="1">
    <location>
        <begin position="345"/>
        <end position="372"/>
    </location>
</feature>
<evidence type="ECO:0000259" key="3">
    <source>
        <dbReference type="PROSITE" id="PS50020"/>
    </source>
</evidence>
<feature type="coiled-coil region" evidence="1">
    <location>
        <begin position="470"/>
        <end position="508"/>
    </location>
</feature>
<evidence type="ECO:0000313" key="5">
    <source>
        <dbReference type="EMBL" id="CAL8095974.1"/>
    </source>
</evidence>
<feature type="compositionally biased region" description="Basic residues" evidence="2">
    <location>
        <begin position="808"/>
        <end position="817"/>
    </location>
</feature>
<gene>
    <name evidence="5" type="ORF">ODALV1_LOCUS9227</name>
</gene>
<protein>
    <recommendedName>
        <fullName evidence="7">Pre-mRNA-processing factor 40 A</fullName>
    </recommendedName>
</protein>